<evidence type="ECO:0000256" key="2">
    <source>
        <dbReference type="ARBA" id="ARBA00022723"/>
    </source>
</evidence>
<dbReference type="FunFam" id="3.30.160.60:FF:000642">
    <property type="entry name" value="Zinc finger with KRAB and SCAN domains 2"/>
    <property type="match status" value="1"/>
</dbReference>
<dbReference type="FunFam" id="3.30.160.60:FF:000100">
    <property type="entry name" value="Zinc finger 45-like"/>
    <property type="match status" value="1"/>
</dbReference>
<dbReference type="SMART" id="SM00355">
    <property type="entry name" value="ZnF_C2H2"/>
    <property type="match status" value="2"/>
</dbReference>
<feature type="non-terminal residue" evidence="12">
    <location>
        <position position="82"/>
    </location>
</feature>
<organism evidence="12 13">
    <name type="scientific">Chloropsis hardwickii</name>
    <dbReference type="NCBI Taxonomy" id="667144"/>
    <lineage>
        <taxon>Eukaryota</taxon>
        <taxon>Metazoa</taxon>
        <taxon>Chordata</taxon>
        <taxon>Craniata</taxon>
        <taxon>Vertebrata</taxon>
        <taxon>Euteleostomi</taxon>
        <taxon>Archelosauria</taxon>
        <taxon>Archosauria</taxon>
        <taxon>Dinosauria</taxon>
        <taxon>Saurischia</taxon>
        <taxon>Theropoda</taxon>
        <taxon>Coelurosauria</taxon>
        <taxon>Aves</taxon>
        <taxon>Neognathae</taxon>
        <taxon>Neoaves</taxon>
        <taxon>Telluraves</taxon>
        <taxon>Australaves</taxon>
        <taxon>Passeriformes</taxon>
        <taxon>Corvoidea</taxon>
        <taxon>Irenidae</taxon>
        <taxon>Chloropsis</taxon>
    </lineage>
</organism>
<keyword evidence="13" id="KW-1185">Reference proteome</keyword>
<evidence type="ECO:0000256" key="1">
    <source>
        <dbReference type="ARBA" id="ARBA00006991"/>
    </source>
</evidence>
<evidence type="ECO:0000256" key="3">
    <source>
        <dbReference type="ARBA" id="ARBA00022737"/>
    </source>
</evidence>
<feature type="domain" description="C2H2-type" evidence="11">
    <location>
        <begin position="32"/>
        <end position="59"/>
    </location>
</feature>
<dbReference type="Gene3D" id="3.30.160.60">
    <property type="entry name" value="Classic Zinc Finger"/>
    <property type="match status" value="2"/>
</dbReference>
<keyword evidence="2" id="KW-0479">Metal-binding</keyword>
<sequence>ERPTLGQEGGQRSGQNSEVVAHEQVHDGEKPHQCLECGKSFLTSSRLSRHRMIHTGERPYECGQCGKGCRGTSDLICNLRIH</sequence>
<feature type="non-terminal residue" evidence="12">
    <location>
        <position position="1"/>
    </location>
</feature>
<dbReference type="EMBL" id="WEIW01008235">
    <property type="protein sequence ID" value="NWH42423.1"/>
    <property type="molecule type" value="Genomic_DNA"/>
</dbReference>
<evidence type="ECO:0000259" key="11">
    <source>
        <dbReference type="PROSITE" id="PS50157"/>
    </source>
</evidence>
<evidence type="ECO:0000256" key="7">
    <source>
        <dbReference type="ARBA" id="ARBA00023163"/>
    </source>
</evidence>
<keyword evidence="8" id="KW-0539">Nucleus</keyword>
<feature type="region of interest" description="Disordered" evidence="10">
    <location>
        <begin position="1"/>
        <end position="30"/>
    </location>
</feature>
<accession>A0A850VFW5</accession>
<protein>
    <submittedName>
        <fullName evidence="12">ZN397 protein</fullName>
    </submittedName>
</protein>
<evidence type="ECO:0000256" key="9">
    <source>
        <dbReference type="PROSITE-ProRule" id="PRU00042"/>
    </source>
</evidence>
<feature type="domain" description="C2H2-type" evidence="11">
    <location>
        <begin position="60"/>
        <end position="82"/>
    </location>
</feature>
<evidence type="ECO:0000256" key="8">
    <source>
        <dbReference type="ARBA" id="ARBA00023242"/>
    </source>
</evidence>
<comment type="similarity">
    <text evidence="1">Belongs to the krueppel C2H2-type zinc-finger protein family.</text>
</comment>
<evidence type="ECO:0000313" key="13">
    <source>
        <dbReference type="Proteomes" id="UP000640999"/>
    </source>
</evidence>
<evidence type="ECO:0000256" key="10">
    <source>
        <dbReference type="SAM" id="MobiDB-lite"/>
    </source>
</evidence>
<feature type="compositionally biased region" description="Basic and acidic residues" evidence="10">
    <location>
        <begin position="20"/>
        <end position="30"/>
    </location>
</feature>
<dbReference type="InterPro" id="IPR036236">
    <property type="entry name" value="Znf_C2H2_sf"/>
</dbReference>
<dbReference type="SUPFAM" id="SSF57667">
    <property type="entry name" value="beta-beta-alpha zinc fingers"/>
    <property type="match status" value="1"/>
</dbReference>
<keyword evidence="7" id="KW-0804">Transcription</keyword>
<gene>
    <name evidence="12" type="primary">Znf397_10</name>
    <name evidence="12" type="ORF">CHLHAR_R07076</name>
</gene>
<dbReference type="PROSITE" id="PS50157">
    <property type="entry name" value="ZINC_FINGER_C2H2_2"/>
    <property type="match status" value="2"/>
</dbReference>
<dbReference type="InterPro" id="IPR013087">
    <property type="entry name" value="Znf_C2H2_type"/>
</dbReference>
<name>A0A850VFW5_9CORV</name>
<dbReference type="Proteomes" id="UP000640999">
    <property type="component" value="Unassembled WGS sequence"/>
</dbReference>
<dbReference type="PROSITE" id="PS00028">
    <property type="entry name" value="ZINC_FINGER_C2H2_1"/>
    <property type="match status" value="1"/>
</dbReference>
<dbReference type="AlphaFoldDB" id="A0A850VFW5"/>
<proteinExistence type="inferred from homology"/>
<dbReference type="PANTHER" id="PTHR23226:SF85">
    <property type="entry name" value="ZINC FINGER PROTEIN 397"/>
    <property type="match status" value="1"/>
</dbReference>
<evidence type="ECO:0000256" key="5">
    <source>
        <dbReference type="ARBA" id="ARBA00022833"/>
    </source>
</evidence>
<dbReference type="GO" id="GO:0000978">
    <property type="term" value="F:RNA polymerase II cis-regulatory region sequence-specific DNA binding"/>
    <property type="evidence" value="ECO:0007669"/>
    <property type="project" value="TreeGrafter"/>
</dbReference>
<evidence type="ECO:0000256" key="4">
    <source>
        <dbReference type="ARBA" id="ARBA00022771"/>
    </source>
</evidence>
<reference evidence="12" key="1">
    <citation type="submission" date="2019-10" db="EMBL/GenBank/DDBJ databases">
        <title>Bird 10,000 Genomes (B10K) Project - Family phase.</title>
        <authorList>
            <person name="Zhang G."/>
        </authorList>
    </citation>
    <scope>NUCLEOTIDE SEQUENCE</scope>
    <source>
        <strain evidence="12">B10K-IZ-033-78</strain>
        <tissue evidence="12">Muscle</tissue>
    </source>
</reference>
<keyword evidence="3" id="KW-0677">Repeat</keyword>
<keyword evidence="4 9" id="KW-0863">Zinc-finger</keyword>
<dbReference type="OrthoDB" id="9893417at2759"/>
<comment type="caution">
    <text evidence="12">The sequence shown here is derived from an EMBL/GenBank/DDBJ whole genome shotgun (WGS) entry which is preliminary data.</text>
</comment>
<evidence type="ECO:0000256" key="6">
    <source>
        <dbReference type="ARBA" id="ARBA00023015"/>
    </source>
</evidence>
<dbReference type="GO" id="GO:0008270">
    <property type="term" value="F:zinc ion binding"/>
    <property type="evidence" value="ECO:0007669"/>
    <property type="project" value="UniProtKB-KW"/>
</dbReference>
<dbReference type="GO" id="GO:0000981">
    <property type="term" value="F:DNA-binding transcription factor activity, RNA polymerase II-specific"/>
    <property type="evidence" value="ECO:0007669"/>
    <property type="project" value="TreeGrafter"/>
</dbReference>
<dbReference type="PANTHER" id="PTHR23226">
    <property type="entry name" value="ZINC FINGER AND SCAN DOMAIN-CONTAINING"/>
    <property type="match status" value="1"/>
</dbReference>
<keyword evidence="6" id="KW-0805">Transcription regulation</keyword>
<keyword evidence="5" id="KW-0862">Zinc</keyword>
<evidence type="ECO:0000313" key="12">
    <source>
        <dbReference type="EMBL" id="NWH42423.1"/>
    </source>
</evidence>